<feature type="signal peptide" evidence="9">
    <location>
        <begin position="1"/>
        <end position="19"/>
    </location>
</feature>
<keyword evidence="5 8" id="KW-0812">Transmembrane</keyword>
<organism evidence="10 11">
    <name type="scientific">Anisodus tanguticus</name>
    <dbReference type="NCBI Taxonomy" id="243964"/>
    <lineage>
        <taxon>Eukaryota</taxon>
        <taxon>Viridiplantae</taxon>
        <taxon>Streptophyta</taxon>
        <taxon>Embryophyta</taxon>
        <taxon>Tracheophyta</taxon>
        <taxon>Spermatophyta</taxon>
        <taxon>Magnoliopsida</taxon>
        <taxon>eudicotyledons</taxon>
        <taxon>Gunneridae</taxon>
        <taxon>Pentapetalae</taxon>
        <taxon>asterids</taxon>
        <taxon>lamiids</taxon>
        <taxon>Solanales</taxon>
        <taxon>Solanaceae</taxon>
        <taxon>Solanoideae</taxon>
        <taxon>Hyoscyameae</taxon>
        <taxon>Anisodus</taxon>
    </lineage>
</organism>
<keyword evidence="6 8" id="KW-1133">Transmembrane helix</keyword>
<dbReference type="PANTHER" id="PTHR46238:SF8">
    <property type="entry name" value="ENDONUCLEASE_EXONUCLEASE_PHOSPHATASE DOMAIN-CONTAINING PROTEIN"/>
    <property type="match status" value="1"/>
</dbReference>
<keyword evidence="11" id="KW-1185">Reference proteome</keyword>
<dbReference type="Proteomes" id="UP001291623">
    <property type="component" value="Unassembled WGS sequence"/>
</dbReference>
<evidence type="ECO:0000313" key="11">
    <source>
        <dbReference type="Proteomes" id="UP001291623"/>
    </source>
</evidence>
<evidence type="ECO:0000256" key="6">
    <source>
        <dbReference type="ARBA" id="ARBA00022989"/>
    </source>
</evidence>
<accession>A0AAE1RRQ5</accession>
<comment type="subcellular location">
    <subcellularLocation>
        <location evidence="1">Cell inner membrane</location>
        <topology evidence="1">Multi-pass membrane protein</topology>
    </subcellularLocation>
</comment>
<keyword evidence="3" id="KW-1003">Cell membrane</keyword>
<keyword evidence="4" id="KW-0997">Cell inner membrane</keyword>
<feature type="chain" id="PRO_5042030762" evidence="9">
    <location>
        <begin position="20"/>
        <end position="185"/>
    </location>
</feature>
<gene>
    <name evidence="10" type="ORF">RND71_025030</name>
</gene>
<protein>
    <submittedName>
        <fullName evidence="10">Uncharacterized protein</fullName>
    </submittedName>
</protein>
<reference evidence="10" key="1">
    <citation type="submission" date="2023-12" db="EMBL/GenBank/DDBJ databases">
        <title>Genome assembly of Anisodus tanguticus.</title>
        <authorList>
            <person name="Wang Y.-J."/>
        </authorList>
    </citation>
    <scope>NUCLEOTIDE SEQUENCE</scope>
    <source>
        <strain evidence="10">KB-2021</strain>
        <tissue evidence="10">Leaf</tissue>
    </source>
</reference>
<evidence type="ECO:0000256" key="8">
    <source>
        <dbReference type="SAM" id="Phobius"/>
    </source>
</evidence>
<dbReference type="Pfam" id="PF03222">
    <property type="entry name" value="Trp_Tyr_perm"/>
    <property type="match status" value="1"/>
</dbReference>
<evidence type="ECO:0000256" key="5">
    <source>
        <dbReference type="ARBA" id="ARBA00022692"/>
    </source>
</evidence>
<feature type="transmembrane region" description="Helical" evidence="8">
    <location>
        <begin position="155"/>
        <end position="176"/>
    </location>
</feature>
<dbReference type="AlphaFoldDB" id="A0AAE1RRQ5"/>
<evidence type="ECO:0000313" key="10">
    <source>
        <dbReference type="EMBL" id="KAK4356059.1"/>
    </source>
</evidence>
<proteinExistence type="predicted"/>
<dbReference type="GO" id="GO:0005886">
    <property type="term" value="C:plasma membrane"/>
    <property type="evidence" value="ECO:0007669"/>
    <property type="project" value="UniProtKB-SubCell"/>
</dbReference>
<evidence type="ECO:0000256" key="7">
    <source>
        <dbReference type="ARBA" id="ARBA00023136"/>
    </source>
</evidence>
<dbReference type="PANTHER" id="PTHR46238">
    <property type="entry name" value="REVERSE TRANSCRIPTASE DOMAIN-CONTAINING PROTEIN"/>
    <property type="match status" value="1"/>
</dbReference>
<dbReference type="InterPro" id="IPR018227">
    <property type="entry name" value="Amino_acid_transport_2"/>
</dbReference>
<comment type="caution">
    <text evidence="10">The sequence shown here is derived from an EMBL/GenBank/DDBJ whole genome shotgun (WGS) entry which is preliminary data.</text>
</comment>
<name>A0AAE1RRQ5_9SOLA</name>
<evidence type="ECO:0000256" key="9">
    <source>
        <dbReference type="SAM" id="SignalP"/>
    </source>
</evidence>
<evidence type="ECO:0000256" key="2">
    <source>
        <dbReference type="ARBA" id="ARBA00022448"/>
    </source>
</evidence>
<keyword evidence="9" id="KW-0732">Signal</keyword>
<keyword evidence="7 8" id="KW-0472">Membrane</keyword>
<sequence>MAICLAFLLIEALIGHVQMRDTDAPVRRGDKLAMDGFRSGRGRPKKYWGEVIRRDMSHVQLTEDMTLDRGLWRTRIRGLPETAALPTKVEVRSVYTLPSPDSTLWDFNGYVVVVEALILVEINVGLLKEKKVKFEESELDIISIRTMAQEILGEWGVALATLTYVFLGYTSMIAYLSKSGLSSAI</sequence>
<keyword evidence="2" id="KW-0813">Transport</keyword>
<dbReference type="GO" id="GO:0003333">
    <property type="term" value="P:amino acid transmembrane transport"/>
    <property type="evidence" value="ECO:0007669"/>
    <property type="project" value="InterPro"/>
</dbReference>
<evidence type="ECO:0000256" key="4">
    <source>
        <dbReference type="ARBA" id="ARBA00022519"/>
    </source>
</evidence>
<evidence type="ECO:0000256" key="1">
    <source>
        <dbReference type="ARBA" id="ARBA00004429"/>
    </source>
</evidence>
<evidence type="ECO:0000256" key="3">
    <source>
        <dbReference type="ARBA" id="ARBA00022475"/>
    </source>
</evidence>
<dbReference type="EMBL" id="JAVYJV010000013">
    <property type="protein sequence ID" value="KAK4356059.1"/>
    <property type="molecule type" value="Genomic_DNA"/>
</dbReference>